<proteinExistence type="predicted"/>
<dbReference type="Gene3D" id="3.90.550.10">
    <property type="entry name" value="Spore Coat Polysaccharide Biosynthesis Protein SpsA, Chain A"/>
    <property type="match status" value="1"/>
</dbReference>
<dbReference type="PANTHER" id="PTHR22916">
    <property type="entry name" value="GLYCOSYLTRANSFERASE"/>
    <property type="match status" value="1"/>
</dbReference>
<name>A0AB33IXK2_9BACT</name>
<dbReference type="InterPro" id="IPR001173">
    <property type="entry name" value="Glyco_trans_2-like"/>
</dbReference>
<dbReference type="AlphaFoldDB" id="A0AB33IXK2"/>
<dbReference type="GO" id="GO:0016758">
    <property type="term" value="F:hexosyltransferase activity"/>
    <property type="evidence" value="ECO:0007669"/>
    <property type="project" value="UniProtKB-ARBA"/>
</dbReference>
<organism evidence="2">
    <name type="scientific">Prevotella sp. GTC17254</name>
    <dbReference type="NCBI Taxonomy" id="3236794"/>
    <lineage>
        <taxon>Bacteria</taxon>
        <taxon>Pseudomonadati</taxon>
        <taxon>Bacteroidota</taxon>
        <taxon>Bacteroidia</taxon>
        <taxon>Bacteroidales</taxon>
        <taxon>Prevotellaceae</taxon>
        <taxon>Prevotella</taxon>
    </lineage>
</organism>
<accession>A0AB33IXK2</accession>
<gene>
    <name evidence="2" type="ORF">GTC17254_03370</name>
</gene>
<reference evidence="2" key="1">
    <citation type="submission" date="2024-07" db="EMBL/GenBank/DDBJ databases">
        <title>Complete genome sequence of Prevotella sp. YM-2024 GTC17254.</title>
        <authorList>
            <person name="Hayashi M."/>
            <person name="Muto Y."/>
            <person name="Tanaka K."/>
            <person name="Niwa H."/>
        </authorList>
    </citation>
    <scope>NUCLEOTIDE SEQUENCE</scope>
    <source>
        <strain evidence="2">GTC17254</strain>
    </source>
</reference>
<dbReference type="InterPro" id="IPR029044">
    <property type="entry name" value="Nucleotide-diphossugar_trans"/>
</dbReference>
<dbReference type="CDD" id="cd00761">
    <property type="entry name" value="Glyco_tranf_GTA_type"/>
    <property type="match status" value="1"/>
</dbReference>
<feature type="domain" description="Glycosyltransferase 2-like" evidence="1">
    <location>
        <begin position="3"/>
        <end position="159"/>
    </location>
</feature>
<evidence type="ECO:0000259" key="1">
    <source>
        <dbReference type="Pfam" id="PF00535"/>
    </source>
</evidence>
<dbReference type="EMBL" id="AP035786">
    <property type="protein sequence ID" value="BFO72740.1"/>
    <property type="molecule type" value="Genomic_DNA"/>
</dbReference>
<dbReference type="Pfam" id="PF00535">
    <property type="entry name" value="Glycos_transf_2"/>
    <property type="match status" value="1"/>
</dbReference>
<dbReference type="SUPFAM" id="SSF53448">
    <property type="entry name" value="Nucleotide-diphospho-sugar transferases"/>
    <property type="match status" value="1"/>
</dbReference>
<sequence>MITVFTPTYNRAHLLYRLYDSLKNQTYKNFEWLIVDDGSIDNTSSVVQKMIDDSKVNALFPIRYLKKENGGKHTAINWGVKEAEGELFFIADSDDMLPTSALEDVEKEYSLVKDDLTIGAIVGYDSFKNTSIKEYPLPFMSIDCTFVDFWSKFNIVQDMKEVFRTSVLREYPFPEVAGENFCPEELAWLRISRHYKNHYINRMIYIAEYQPEGLSSNITKMRMQSPILATWDYAEYNEYDIPIGKKIRNAINYWRFYFCIKDKSNIKKKIGMQWIWLKPVGWLFHCKDVIKVK</sequence>
<protein>
    <submittedName>
        <fullName evidence="2">Glycosyltransferase family 2 protein</fullName>
    </submittedName>
</protein>
<evidence type="ECO:0000313" key="2">
    <source>
        <dbReference type="EMBL" id="BFO72740.1"/>
    </source>
</evidence>